<dbReference type="AlphaFoldDB" id="A0A2P4PGZ8"/>
<evidence type="ECO:0000313" key="2">
    <source>
        <dbReference type="Proteomes" id="UP000018888"/>
    </source>
</evidence>
<dbReference type="Proteomes" id="UP000018888">
    <property type="component" value="Unassembled WGS sequence"/>
</dbReference>
<evidence type="ECO:0000313" key="1">
    <source>
        <dbReference type="EMBL" id="POG64669.1"/>
    </source>
</evidence>
<protein>
    <submittedName>
        <fullName evidence="1">Uncharacterized protein</fullName>
    </submittedName>
</protein>
<reference evidence="1 2" key="1">
    <citation type="journal article" date="2013" name="Proc. Natl. Acad. Sci. U.S.A.">
        <title>Genome of an arbuscular mycorrhizal fungus provides insight into the oldest plant symbiosis.</title>
        <authorList>
            <person name="Tisserant E."/>
            <person name="Malbreil M."/>
            <person name="Kuo A."/>
            <person name="Kohler A."/>
            <person name="Symeonidi A."/>
            <person name="Balestrini R."/>
            <person name="Charron P."/>
            <person name="Duensing N."/>
            <person name="Frei Dit Frey N."/>
            <person name="Gianinazzi-Pearson V."/>
            <person name="Gilbert L.B."/>
            <person name="Handa Y."/>
            <person name="Herr J.R."/>
            <person name="Hijri M."/>
            <person name="Koul R."/>
            <person name="Kawaguchi M."/>
            <person name="Krajinski F."/>
            <person name="Lammers P.J."/>
            <person name="Masclaux F.G."/>
            <person name="Murat C."/>
            <person name="Morin E."/>
            <person name="Ndikumana S."/>
            <person name="Pagni M."/>
            <person name="Petitpierre D."/>
            <person name="Requena N."/>
            <person name="Rosikiewicz P."/>
            <person name="Riley R."/>
            <person name="Saito K."/>
            <person name="San Clemente H."/>
            <person name="Shapiro H."/>
            <person name="van Tuinen D."/>
            <person name="Becard G."/>
            <person name="Bonfante P."/>
            <person name="Paszkowski U."/>
            <person name="Shachar-Hill Y.Y."/>
            <person name="Tuskan G.A."/>
            <person name="Young P.W."/>
            <person name="Sanders I.R."/>
            <person name="Henrissat B."/>
            <person name="Rensing S.A."/>
            <person name="Grigoriev I.V."/>
            <person name="Corradi N."/>
            <person name="Roux C."/>
            <person name="Martin F."/>
        </authorList>
    </citation>
    <scope>NUCLEOTIDE SEQUENCE [LARGE SCALE GENOMIC DNA]</scope>
    <source>
        <strain evidence="1 2">DAOM 197198</strain>
    </source>
</reference>
<reference evidence="1 2" key="2">
    <citation type="journal article" date="2018" name="New Phytol.">
        <title>High intraspecific genome diversity in the model arbuscular mycorrhizal symbiont Rhizophagus irregularis.</title>
        <authorList>
            <person name="Chen E.C.H."/>
            <person name="Morin E."/>
            <person name="Beaudet D."/>
            <person name="Noel J."/>
            <person name="Yildirir G."/>
            <person name="Ndikumana S."/>
            <person name="Charron P."/>
            <person name="St-Onge C."/>
            <person name="Giorgi J."/>
            <person name="Kruger M."/>
            <person name="Marton T."/>
            <person name="Ropars J."/>
            <person name="Grigoriev I.V."/>
            <person name="Hainaut M."/>
            <person name="Henrissat B."/>
            <person name="Roux C."/>
            <person name="Martin F."/>
            <person name="Corradi N."/>
        </authorList>
    </citation>
    <scope>NUCLEOTIDE SEQUENCE [LARGE SCALE GENOMIC DNA]</scope>
    <source>
        <strain evidence="1 2">DAOM 197198</strain>
    </source>
</reference>
<organism evidence="1 2">
    <name type="scientific">Rhizophagus irregularis (strain DAOM 181602 / DAOM 197198 / MUCL 43194)</name>
    <name type="common">Arbuscular mycorrhizal fungus</name>
    <name type="synonym">Glomus intraradices</name>
    <dbReference type="NCBI Taxonomy" id="747089"/>
    <lineage>
        <taxon>Eukaryota</taxon>
        <taxon>Fungi</taxon>
        <taxon>Fungi incertae sedis</taxon>
        <taxon>Mucoromycota</taxon>
        <taxon>Glomeromycotina</taxon>
        <taxon>Glomeromycetes</taxon>
        <taxon>Glomerales</taxon>
        <taxon>Glomeraceae</taxon>
        <taxon>Rhizophagus</taxon>
    </lineage>
</organism>
<accession>A0A2P4PGZ8</accession>
<comment type="caution">
    <text evidence="1">The sequence shown here is derived from an EMBL/GenBank/DDBJ whole genome shotgun (WGS) entry which is preliminary data.</text>
</comment>
<sequence length="554" mass="63845">MNNGKHLFRDLYDVEVSLDKDTLSTKIIVQDNVARGYKVFNSREEFWKHNENTPEHLRSFLETVFPHSKQLLKILLSFSSYAKIPKTRIIKILSSVVRAMLEEFRANYGDRTGVPTSLSDLVVMDECGWHPLGYWSYSFHIQPTSFYVPNYSEAKNFADNVRFRLPRYISYFFDPCYLDPIHCVRILGSTYLKLHLHKKISSYSRYVGTRTDVHRNDLFVNCFPFTKSLVSAILLPYQAIKPIRVPLATPIVELPVKQREPTEVTDKNYGSSVIPTKNTSTVLLDHSECPISGINGLVPTVNEEHESYKYINDHKVHLTGIPNKCPCTVKFFRDTVVIKIIWNDECVKMTILGSYLYVFYVICLFLFPKKYAHHCTLRDPSSCEMTYYMSVPDTVIPVLTLLHHSPPDRSTQSMHHRQILLDLIADTVTEEGSVKNYALIEYAMTINYWVTNVFMPLQRKQGSDLVNTLVVKNEGLPNVRNVTTKHHKVHDKIVSCCTRVTRMMCDANQKLGFIRLGSLDRIISHCELIPGEQFTGRSEQTNDPLLWNTIFLPS</sequence>
<dbReference type="EMBL" id="AUPC02000234">
    <property type="protein sequence ID" value="POG64669.1"/>
    <property type="molecule type" value="Genomic_DNA"/>
</dbReference>
<gene>
    <name evidence="1" type="ORF">GLOIN_2v1806234</name>
</gene>
<dbReference type="VEuPathDB" id="FungiDB:RhiirFUN_011344"/>
<proteinExistence type="predicted"/>
<keyword evidence="2" id="KW-1185">Reference proteome</keyword>
<name>A0A2P4PGZ8_RHIID</name>